<feature type="transmembrane region" description="Helical" evidence="1">
    <location>
        <begin position="148"/>
        <end position="169"/>
    </location>
</feature>
<keyword evidence="1" id="KW-0472">Membrane</keyword>
<name>A0A1X7DF91_9MICC</name>
<feature type="transmembrane region" description="Helical" evidence="1">
    <location>
        <begin position="181"/>
        <end position="198"/>
    </location>
</feature>
<gene>
    <name evidence="2" type="ORF">SAMN06296028_11159</name>
</gene>
<dbReference type="AlphaFoldDB" id="A0A1X7DF91"/>
<dbReference type="Proteomes" id="UP000192929">
    <property type="component" value="Unassembled WGS sequence"/>
</dbReference>
<dbReference type="EMBL" id="FXAC01000011">
    <property type="protein sequence ID" value="SMF14607.1"/>
    <property type="molecule type" value="Genomic_DNA"/>
</dbReference>
<feature type="transmembrane region" description="Helical" evidence="1">
    <location>
        <begin position="205"/>
        <end position="225"/>
    </location>
</feature>
<protein>
    <submittedName>
        <fullName evidence="2">TspO and MBR related proteins</fullName>
    </submittedName>
</protein>
<organism evidence="2 3">
    <name type="scientific">Kocuria marina subsp. indica</name>
    <dbReference type="NCBI Taxonomy" id="1049583"/>
    <lineage>
        <taxon>Bacteria</taxon>
        <taxon>Bacillati</taxon>
        <taxon>Actinomycetota</taxon>
        <taxon>Actinomycetes</taxon>
        <taxon>Micrococcales</taxon>
        <taxon>Micrococcaceae</taxon>
        <taxon>Kocuria</taxon>
    </lineage>
</organism>
<dbReference type="InterPro" id="IPR038330">
    <property type="entry name" value="TspO/MBR-related_sf"/>
</dbReference>
<feature type="transmembrane region" description="Helical" evidence="1">
    <location>
        <begin position="86"/>
        <end position="103"/>
    </location>
</feature>
<keyword evidence="3" id="KW-1185">Reference proteome</keyword>
<sequence length="276" mass="28834">MHSDLGRRIFVTLSGVFCIVGTLVGVGVIGTSVANTAGGALDSDATLIAPAGTAFSIWSVIYVGLFLYTVRQWLPSVAETTRERRIGWLAGVSMVLNAAWLLVIQGGWLWLSVLVILALAVVLGVLVKRLHEHPHTTLVGRVIVDGTFGLYLGWVTAAATTNVAAAGTAEGWGSGGTADEWIAVAVLVVAVLLTAVYARLLGPRFTVAAAVVWVLVWIGVARTSSGPASQVVGTAAFVLAAVTLVIWIIALVRGRYRGTRALDTRAGHERSGVVAS</sequence>
<feature type="transmembrane region" description="Helical" evidence="1">
    <location>
        <begin position="109"/>
        <end position="127"/>
    </location>
</feature>
<keyword evidence="1" id="KW-1133">Transmembrane helix</keyword>
<reference evidence="3" key="1">
    <citation type="submission" date="2017-04" db="EMBL/GenBank/DDBJ databases">
        <authorList>
            <person name="Varghese N."/>
            <person name="Submissions S."/>
        </authorList>
    </citation>
    <scope>NUCLEOTIDE SEQUENCE [LARGE SCALE GENOMIC DNA]</scope>
    <source>
        <strain evidence="3">NIO-1021</strain>
    </source>
</reference>
<feature type="transmembrane region" description="Helical" evidence="1">
    <location>
        <begin position="231"/>
        <end position="252"/>
    </location>
</feature>
<dbReference type="PANTHER" id="PTHR33802">
    <property type="entry name" value="SI:CH211-161H7.5-RELATED"/>
    <property type="match status" value="1"/>
</dbReference>
<dbReference type="RefSeq" id="WP_085107120.1">
    <property type="nucleotide sequence ID" value="NZ_FXAC01000011.1"/>
</dbReference>
<feature type="transmembrane region" description="Helical" evidence="1">
    <location>
        <begin position="54"/>
        <end position="74"/>
    </location>
</feature>
<keyword evidence="1" id="KW-0812">Transmembrane</keyword>
<accession>A0A1X7DF91</accession>
<proteinExistence type="predicted"/>
<evidence type="ECO:0000313" key="2">
    <source>
        <dbReference type="EMBL" id="SMF14607.1"/>
    </source>
</evidence>
<dbReference type="Gene3D" id="1.20.1260.100">
    <property type="entry name" value="TspO/MBR protein"/>
    <property type="match status" value="1"/>
</dbReference>
<feature type="transmembrane region" description="Helical" evidence="1">
    <location>
        <begin position="9"/>
        <end position="34"/>
    </location>
</feature>
<evidence type="ECO:0000313" key="3">
    <source>
        <dbReference type="Proteomes" id="UP000192929"/>
    </source>
</evidence>
<dbReference type="PANTHER" id="PTHR33802:SF1">
    <property type="entry name" value="XK-RELATED PROTEIN"/>
    <property type="match status" value="1"/>
</dbReference>
<evidence type="ECO:0000256" key="1">
    <source>
        <dbReference type="SAM" id="Phobius"/>
    </source>
</evidence>